<gene>
    <name evidence="1" type="ORF">QFC22_005300</name>
</gene>
<sequence>MNEYHQHTTIMSTPRAASSTPTLIHATPRRIPGSASSSETSYQLTRDRPRRASGTPSTRPAVITQDSSEASGIRSTRARVGPLPKNGPGNPLFPPLPPKLNKPRRSSQMSGLERMDGYEVKEEEREDGDEEADADDKGIKQEGQEDDEQTGKGDGDHETMTSGLSDNEADAASAHESEEGETKPVDISDDAEKPDIAEDTKEPLNETTVSFPLFETTPSPPAHHSSSLGLQESQPQTEEPDTASSSGKRSLRTRNTRDRSPTIDAKRACSTHDDEHKDDVGGDMEVDEPSSAGRDRKGAGRSTIDVRKGANQEDDEEEEIVADEELVENPKVDQPGQVDANGDVTRCICGREGTSLSSSIATFFP</sequence>
<organism evidence="1 2">
    <name type="scientific">Naganishia vaughanmartiniae</name>
    <dbReference type="NCBI Taxonomy" id="1424756"/>
    <lineage>
        <taxon>Eukaryota</taxon>
        <taxon>Fungi</taxon>
        <taxon>Dikarya</taxon>
        <taxon>Basidiomycota</taxon>
        <taxon>Agaricomycotina</taxon>
        <taxon>Tremellomycetes</taxon>
        <taxon>Filobasidiales</taxon>
        <taxon>Filobasidiaceae</taxon>
        <taxon>Naganishia</taxon>
    </lineage>
</organism>
<keyword evidence="2" id="KW-1185">Reference proteome</keyword>
<evidence type="ECO:0000313" key="2">
    <source>
        <dbReference type="Proteomes" id="UP001243375"/>
    </source>
</evidence>
<name>A0ACC2WVU2_9TREE</name>
<reference evidence="1" key="1">
    <citation type="submission" date="2023-04" db="EMBL/GenBank/DDBJ databases">
        <title>Draft Genome sequencing of Naganishia species isolated from polar environments using Oxford Nanopore Technology.</title>
        <authorList>
            <person name="Leo P."/>
            <person name="Venkateswaran K."/>
        </authorList>
    </citation>
    <scope>NUCLEOTIDE SEQUENCE</scope>
    <source>
        <strain evidence="1">MNA-CCFEE 5425</strain>
    </source>
</reference>
<comment type="caution">
    <text evidence="1">The sequence shown here is derived from an EMBL/GenBank/DDBJ whole genome shotgun (WGS) entry which is preliminary data.</text>
</comment>
<dbReference type="EMBL" id="JASBWU010000016">
    <property type="protein sequence ID" value="KAJ9115536.1"/>
    <property type="molecule type" value="Genomic_DNA"/>
</dbReference>
<accession>A0ACC2WVU2</accession>
<dbReference type="Proteomes" id="UP001243375">
    <property type="component" value="Unassembled WGS sequence"/>
</dbReference>
<evidence type="ECO:0000313" key="1">
    <source>
        <dbReference type="EMBL" id="KAJ9115536.1"/>
    </source>
</evidence>
<proteinExistence type="predicted"/>
<protein>
    <submittedName>
        <fullName evidence="1">Uncharacterized protein</fullName>
    </submittedName>
</protein>